<protein>
    <submittedName>
        <fullName evidence="1">Uncharacterized protein</fullName>
    </submittedName>
</protein>
<name>A0ABQ1PW71_9BACI</name>
<reference evidence="2" key="1">
    <citation type="journal article" date="2019" name="Int. J. Syst. Evol. Microbiol.">
        <title>The Global Catalogue of Microorganisms (GCM) 10K type strain sequencing project: providing services to taxonomists for standard genome sequencing and annotation.</title>
        <authorList>
            <consortium name="The Broad Institute Genomics Platform"/>
            <consortium name="The Broad Institute Genome Sequencing Center for Infectious Disease"/>
            <person name="Wu L."/>
            <person name="Ma J."/>
        </authorList>
    </citation>
    <scope>NUCLEOTIDE SEQUENCE [LARGE SCALE GENOMIC DNA]</scope>
    <source>
        <strain evidence="2">CGMCC 1.15353</strain>
    </source>
</reference>
<keyword evidence="2" id="KW-1185">Reference proteome</keyword>
<proteinExistence type="predicted"/>
<dbReference type="Proteomes" id="UP000642571">
    <property type="component" value="Unassembled WGS sequence"/>
</dbReference>
<evidence type="ECO:0000313" key="1">
    <source>
        <dbReference type="EMBL" id="GGD05408.1"/>
    </source>
</evidence>
<dbReference type="RefSeq" id="WP_188651636.1">
    <property type="nucleotide sequence ID" value="NZ_BMIN01000003.1"/>
</dbReference>
<dbReference type="EMBL" id="BMIN01000003">
    <property type="protein sequence ID" value="GGD05408.1"/>
    <property type="molecule type" value="Genomic_DNA"/>
</dbReference>
<sequence>MNQRSKDMINKQNAAIYTKLKDTFNLPVFQDEVAEDERPERLNLFLIKYGKWALGEDKRHLEQDVFVTYLVEASNTIETDVLDIIYAVSSITLIQFVDSQRDRGQKRDTEEFVDQINFIFKRSIKYECPV</sequence>
<comment type="caution">
    <text evidence="1">The sequence shown here is derived from an EMBL/GenBank/DDBJ whole genome shotgun (WGS) entry which is preliminary data.</text>
</comment>
<evidence type="ECO:0000313" key="2">
    <source>
        <dbReference type="Proteomes" id="UP000642571"/>
    </source>
</evidence>
<gene>
    <name evidence="1" type="ORF">GCM10011389_11150</name>
</gene>
<accession>A0ABQ1PW71</accession>
<organism evidence="1 2">
    <name type="scientific">Pontibacillus salipaludis</name>
    <dbReference type="NCBI Taxonomy" id="1697394"/>
    <lineage>
        <taxon>Bacteria</taxon>
        <taxon>Bacillati</taxon>
        <taxon>Bacillota</taxon>
        <taxon>Bacilli</taxon>
        <taxon>Bacillales</taxon>
        <taxon>Bacillaceae</taxon>
        <taxon>Pontibacillus</taxon>
    </lineage>
</organism>